<protein>
    <submittedName>
        <fullName evidence="10">Acyl-[acyl-carrier-protein] thioesterase</fullName>
    </submittedName>
</protein>
<dbReference type="Gene3D" id="3.10.129.10">
    <property type="entry name" value="Hotdog Thioesterase"/>
    <property type="match status" value="2"/>
</dbReference>
<evidence type="ECO:0000256" key="2">
    <source>
        <dbReference type="ARBA" id="ARBA00022516"/>
    </source>
</evidence>
<comment type="caution">
    <text evidence="10">The sequence shown here is derived from an EMBL/GenBank/DDBJ whole genome shotgun (WGS) entry which is preliminary data.</text>
</comment>
<reference evidence="10 11" key="1">
    <citation type="journal article" date="2019" name="Nat. Microbiol.">
        <title>Genomic variation and strain-specific functional adaptation in the human gut microbiome during early life.</title>
        <authorList>
            <person name="Vatanen T."/>
            <person name="Plichta D.R."/>
            <person name="Somani J."/>
            <person name="Munch P.C."/>
            <person name="Arthur T.D."/>
            <person name="Hall A.B."/>
            <person name="Rudolf S."/>
            <person name="Oakeley E.J."/>
            <person name="Ke X."/>
            <person name="Young R.A."/>
            <person name="Haiser H.J."/>
            <person name="Kolde R."/>
            <person name="Yassour M."/>
            <person name="Luopajarvi K."/>
            <person name="Siljander H."/>
            <person name="Virtanen S.M."/>
            <person name="Ilonen J."/>
            <person name="Uibo R."/>
            <person name="Tillmann V."/>
            <person name="Mokurov S."/>
            <person name="Dorshakova N."/>
            <person name="Porter J.A."/>
            <person name="McHardy A.C."/>
            <person name="Lahdesmaki H."/>
            <person name="Vlamakis H."/>
            <person name="Huttenhower C."/>
            <person name="Knip M."/>
            <person name="Xavier R.J."/>
        </authorList>
    </citation>
    <scope>NUCLEOTIDE SEQUENCE [LARGE SCALE GENOMIC DNA]</scope>
    <source>
        <strain evidence="10 11">RJX1047</strain>
    </source>
</reference>
<dbReference type="Pfam" id="PF01643">
    <property type="entry name" value="Acyl-ACP_TE"/>
    <property type="match status" value="1"/>
</dbReference>
<gene>
    <name evidence="10" type="ORF">E1I98_09325</name>
</gene>
<dbReference type="Pfam" id="PF20791">
    <property type="entry name" value="Acyl-ACP_TE_C"/>
    <property type="match status" value="1"/>
</dbReference>
<keyword evidence="6" id="KW-0443">Lipid metabolism</keyword>
<dbReference type="PANTHER" id="PTHR31727">
    <property type="entry name" value="OLEOYL-ACYL CARRIER PROTEIN THIOESTERASE 1, CHLOROPLASTIC"/>
    <property type="match status" value="1"/>
</dbReference>
<evidence type="ECO:0000256" key="3">
    <source>
        <dbReference type="ARBA" id="ARBA00022801"/>
    </source>
</evidence>
<dbReference type="Proteomes" id="UP000294527">
    <property type="component" value="Unassembled WGS sequence"/>
</dbReference>
<name>A0A4R4GK88_9BACT</name>
<keyword evidence="4" id="KW-0276">Fatty acid metabolism</keyword>
<comment type="similarity">
    <text evidence="1">Belongs to the acyl-ACP thioesterase family.</text>
</comment>
<dbReference type="InterPro" id="IPR049427">
    <property type="entry name" value="Acyl-ACP_TE_C"/>
</dbReference>
<evidence type="ECO:0000259" key="9">
    <source>
        <dbReference type="Pfam" id="PF20791"/>
    </source>
</evidence>
<dbReference type="InterPro" id="IPR029069">
    <property type="entry name" value="HotDog_dom_sf"/>
</dbReference>
<evidence type="ECO:0000256" key="6">
    <source>
        <dbReference type="ARBA" id="ARBA00023098"/>
    </source>
</evidence>
<evidence type="ECO:0000259" key="8">
    <source>
        <dbReference type="Pfam" id="PF01643"/>
    </source>
</evidence>
<dbReference type="GO" id="GO:0000036">
    <property type="term" value="F:acyl carrier activity"/>
    <property type="evidence" value="ECO:0007669"/>
    <property type="project" value="TreeGrafter"/>
</dbReference>
<dbReference type="RefSeq" id="WP_132140608.1">
    <property type="nucleotide sequence ID" value="NZ_CAXSRD010000002.1"/>
</dbReference>
<keyword evidence="5" id="KW-0809">Transit peptide</keyword>
<dbReference type="GO" id="GO:0016297">
    <property type="term" value="F:fatty acyl-[ACP] hydrolase activity"/>
    <property type="evidence" value="ECO:0007669"/>
    <property type="project" value="InterPro"/>
</dbReference>
<evidence type="ECO:0000256" key="5">
    <source>
        <dbReference type="ARBA" id="ARBA00022946"/>
    </source>
</evidence>
<dbReference type="InterPro" id="IPR045023">
    <property type="entry name" value="FATA/B"/>
</dbReference>
<accession>A0A4R4GK88</accession>
<evidence type="ECO:0000256" key="7">
    <source>
        <dbReference type="ARBA" id="ARBA00023160"/>
    </source>
</evidence>
<dbReference type="EMBL" id="SLTU01000001">
    <property type="protein sequence ID" value="TDA76540.1"/>
    <property type="molecule type" value="Genomic_DNA"/>
</dbReference>
<keyword evidence="7" id="KW-0275">Fatty acid biosynthesis</keyword>
<evidence type="ECO:0000256" key="1">
    <source>
        <dbReference type="ARBA" id="ARBA00006500"/>
    </source>
</evidence>
<keyword evidence="3" id="KW-0378">Hydrolase</keyword>
<proteinExistence type="inferred from homology"/>
<dbReference type="PANTHER" id="PTHR31727:SF6">
    <property type="entry name" value="OLEOYL-ACYL CARRIER PROTEIN THIOESTERASE 1, CHLOROPLASTIC"/>
    <property type="match status" value="1"/>
</dbReference>
<evidence type="ECO:0000256" key="4">
    <source>
        <dbReference type="ARBA" id="ARBA00022832"/>
    </source>
</evidence>
<evidence type="ECO:0000313" key="11">
    <source>
        <dbReference type="Proteomes" id="UP000294527"/>
    </source>
</evidence>
<dbReference type="InterPro" id="IPR002864">
    <property type="entry name" value="Acyl-ACP_thioesterase_NHD"/>
</dbReference>
<evidence type="ECO:0000313" key="10">
    <source>
        <dbReference type="EMBL" id="TDA76540.1"/>
    </source>
</evidence>
<dbReference type="SUPFAM" id="SSF54637">
    <property type="entry name" value="Thioesterase/thiol ester dehydrase-isomerase"/>
    <property type="match status" value="2"/>
</dbReference>
<feature type="domain" description="Acyl-ACP thioesterase N-terminal hotdog" evidence="8">
    <location>
        <begin position="18"/>
        <end position="126"/>
    </location>
</feature>
<feature type="domain" description="Acyl-ACP thioesterase-like C-terminal" evidence="9">
    <location>
        <begin position="155"/>
        <end position="228"/>
    </location>
</feature>
<sequence>MMSENKVGTYRFVAEPFHCDFSGKLTMSVLGNHLLNCAGFHAADRGFGIATLNENHYTWVLSRLAVELENMPCQYEGFSIQTWVENVYRLFTDRNFAILDKEGKTVGYARSVWAMISMETRKPADLLTLHGGSIIDYVCDKKCPISKPGRSIKVTEKAPVSEYQTRYSDIDINGHVNSIKYIEHILDLFPIEFFKEKRIKRFEMAYVAESYYGDILSFYREEVEEKEYDIEVKKNGTDVVVRSKVIFI</sequence>
<organism evidence="10 11">
    <name type="scientific">Phocaeicola dorei</name>
    <dbReference type="NCBI Taxonomy" id="357276"/>
    <lineage>
        <taxon>Bacteria</taxon>
        <taxon>Pseudomonadati</taxon>
        <taxon>Bacteroidota</taxon>
        <taxon>Bacteroidia</taxon>
        <taxon>Bacteroidales</taxon>
        <taxon>Bacteroidaceae</taxon>
        <taxon>Phocaeicola</taxon>
    </lineage>
</organism>
<keyword evidence="2" id="KW-0444">Lipid biosynthesis</keyword>
<dbReference type="AlphaFoldDB" id="A0A4R4GK88"/>